<comment type="caution">
    <text evidence="2">The sequence shown here is derived from an EMBL/GenBank/DDBJ whole genome shotgun (WGS) entry which is preliminary data.</text>
</comment>
<feature type="region of interest" description="Disordered" evidence="1">
    <location>
        <begin position="59"/>
        <end position="133"/>
    </location>
</feature>
<dbReference type="AlphaFoldDB" id="A0AA39I264"/>
<accession>A0AA39I264</accession>
<sequence length="133" mass="14890">MEVARGSDATVKAMPGEGGEHRCRRDVEEFAVRRERHLLWLRVLRTELSHSALALHKVPKPRKAASTPFETFYESTSEPSRKNRLRQQNSVSPTPVSLNPGLAIPSSANSLPSTARHTPFRFGDSVEDSHNDF</sequence>
<evidence type="ECO:0000313" key="2">
    <source>
        <dbReference type="EMBL" id="KAK0416438.1"/>
    </source>
</evidence>
<dbReference type="Proteomes" id="UP001175271">
    <property type="component" value="Unassembled WGS sequence"/>
</dbReference>
<reference evidence="2" key="1">
    <citation type="submission" date="2023-06" db="EMBL/GenBank/DDBJ databases">
        <title>Genomic analysis of the entomopathogenic nematode Steinernema hermaphroditum.</title>
        <authorList>
            <person name="Schwarz E.M."/>
            <person name="Heppert J.K."/>
            <person name="Baniya A."/>
            <person name="Schwartz H.T."/>
            <person name="Tan C.-H."/>
            <person name="Antoshechkin I."/>
            <person name="Sternberg P.W."/>
            <person name="Goodrich-Blair H."/>
            <person name="Dillman A.R."/>
        </authorList>
    </citation>
    <scope>NUCLEOTIDE SEQUENCE</scope>
    <source>
        <strain evidence="2">PS9179</strain>
        <tissue evidence="2">Whole animal</tissue>
    </source>
</reference>
<organism evidence="2 3">
    <name type="scientific">Steinernema hermaphroditum</name>
    <dbReference type="NCBI Taxonomy" id="289476"/>
    <lineage>
        <taxon>Eukaryota</taxon>
        <taxon>Metazoa</taxon>
        <taxon>Ecdysozoa</taxon>
        <taxon>Nematoda</taxon>
        <taxon>Chromadorea</taxon>
        <taxon>Rhabditida</taxon>
        <taxon>Tylenchina</taxon>
        <taxon>Panagrolaimomorpha</taxon>
        <taxon>Strongyloidoidea</taxon>
        <taxon>Steinernematidae</taxon>
        <taxon>Steinernema</taxon>
    </lineage>
</organism>
<feature type="compositionally biased region" description="Polar residues" evidence="1">
    <location>
        <begin position="86"/>
        <end position="97"/>
    </location>
</feature>
<evidence type="ECO:0000313" key="3">
    <source>
        <dbReference type="Proteomes" id="UP001175271"/>
    </source>
</evidence>
<gene>
    <name evidence="2" type="ORF">QR680_012484</name>
</gene>
<dbReference type="EMBL" id="JAUCMV010000002">
    <property type="protein sequence ID" value="KAK0416438.1"/>
    <property type="molecule type" value="Genomic_DNA"/>
</dbReference>
<proteinExistence type="predicted"/>
<keyword evidence="3" id="KW-1185">Reference proteome</keyword>
<feature type="region of interest" description="Disordered" evidence="1">
    <location>
        <begin position="1"/>
        <end position="20"/>
    </location>
</feature>
<protein>
    <submittedName>
        <fullName evidence="2">Uncharacterized protein</fullName>
    </submittedName>
</protein>
<feature type="compositionally biased region" description="Polar residues" evidence="1">
    <location>
        <begin position="106"/>
        <end position="116"/>
    </location>
</feature>
<name>A0AA39I264_9BILA</name>
<evidence type="ECO:0000256" key="1">
    <source>
        <dbReference type="SAM" id="MobiDB-lite"/>
    </source>
</evidence>